<feature type="compositionally biased region" description="Polar residues" evidence="1">
    <location>
        <begin position="11"/>
        <end position="34"/>
    </location>
</feature>
<accession>A0AAF0ZRE9</accession>
<name>A0AAF0ZRE9_SOLVR</name>
<evidence type="ECO:0000313" key="3">
    <source>
        <dbReference type="Proteomes" id="UP001234989"/>
    </source>
</evidence>
<evidence type="ECO:0000256" key="1">
    <source>
        <dbReference type="SAM" id="MobiDB-lite"/>
    </source>
</evidence>
<evidence type="ECO:0000313" key="2">
    <source>
        <dbReference type="EMBL" id="WMV46294.1"/>
    </source>
</evidence>
<gene>
    <name evidence="2" type="ORF">MTR67_039679</name>
</gene>
<protein>
    <submittedName>
        <fullName evidence="2">Uncharacterized protein</fullName>
    </submittedName>
</protein>
<proteinExistence type="predicted"/>
<feature type="region of interest" description="Disordered" evidence="1">
    <location>
        <begin position="1"/>
        <end position="100"/>
    </location>
</feature>
<sequence length="114" mass="12513">MRDREKFKNNWAKTSGNESGQQKGNANQFSLQQKQKGHAPSSVSAPALRNNGEFQNQNSQNFRATPSHSQCSVEKGGSKPPAYAKYGRSHSGVGRDGSTGCFKYDHIMPQILVN</sequence>
<keyword evidence="3" id="KW-1185">Reference proteome</keyword>
<reference evidence="2" key="1">
    <citation type="submission" date="2023-08" db="EMBL/GenBank/DDBJ databases">
        <title>A de novo genome assembly of Solanum verrucosum Schlechtendal, a Mexican diploid species geographically isolated from the other diploid A-genome species in potato relatives.</title>
        <authorList>
            <person name="Hosaka K."/>
        </authorList>
    </citation>
    <scope>NUCLEOTIDE SEQUENCE</scope>
    <source>
        <tissue evidence="2">Young leaves</tissue>
    </source>
</reference>
<dbReference type="EMBL" id="CP133620">
    <property type="protein sequence ID" value="WMV46294.1"/>
    <property type="molecule type" value="Genomic_DNA"/>
</dbReference>
<feature type="compositionally biased region" description="Polar residues" evidence="1">
    <location>
        <begin position="52"/>
        <end position="72"/>
    </location>
</feature>
<dbReference type="AlphaFoldDB" id="A0AAF0ZRE9"/>
<organism evidence="2 3">
    <name type="scientific">Solanum verrucosum</name>
    <dbReference type="NCBI Taxonomy" id="315347"/>
    <lineage>
        <taxon>Eukaryota</taxon>
        <taxon>Viridiplantae</taxon>
        <taxon>Streptophyta</taxon>
        <taxon>Embryophyta</taxon>
        <taxon>Tracheophyta</taxon>
        <taxon>Spermatophyta</taxon>
        <taxon>Magnoliopsida</taxon>
        <taxon>eudicotyledons</taxon>
        <taxon>Gunneridae</taxon>
        <taxon>Pentapetalae</taxon>
        <taxon>asterids</taxon>
        <taxon>lamiids</taxon>
        <taxon>Solanales</taxon>
        <taxon>Solanaceae</taxon>
        <taxon>Solanoideae</taxon>
        <taxon>Solaneae</taxon>
        <taxon>Solanum</taxon>
    </lineage>
</organism>
<dbReference type="Proteomes" id="UP001234989">
    <property type="component" value="Chromosome 9"/>
</dbReference>